<keyword evidence="4" id="KW-0862">Zinc</keyword>
<name>A0A9N9ZMG7_9HYPO</name>
<gene>
    <name evidence="7" type="ORF">CSOL1703_00008599</name>
</gene>
<organism evidence="7 8">
    <name type="scientific">Clonostachys solani</name>
    <dbReference type="NCBI Taxonomy" id="160281"/>
    <lineage>
        <taxon>Eukaryota</taxon>
        <taxon>Fungi</taxon>
        <taxon>Dikarya</taxon>
        <taxon>Ascomycota</taxon>
        <taxon>Pezizomycotina</taxon>
        <taxon>Sordariomycetes</taxon>
        <taxon>Hypocreomycetidae</taxon>
        <taxon>Hypocreales</taxon>
        <taxon>Bionectriaceae</taxon>
        <taxon>Clonostachys</taxon>
    </lineage>
</organism>
<dbReference type="GO" id="GO:0008270">
    <property type="term" value="F:zinc ion binding"/>
    <property type="evidence" value="ECO:0007669"/>
    <property type="project" value="UniProtKB-KW"/>
</dbReference>
<evidence type="ECO:0000256" key="1">
    <source>
        <dbReference type="ARBA" id="ARBA00022723"/>
    </source>
</evidence>
<protein>
    <recommendedName>
        <fullName evidence="6">C2H2-type domain-containing protein</fullName>
    </recommendedName>
</protein>
<evidence type="ECO:0000256" key="4">
    <source>
        <dbReference type="ARBA" id="ARBA00022833"/>
    </source>
</evidence>
<reference evidence="7 8" key="2">
    <citation type="submission" date="2021-10" db="EMBL/GenBank/DDBJ databases">
        <authorList>
            <person name="Piombo E."/>
        </authorList>
    </citation>
    <scope>NUCLEOTIDE SEQUENCE [LARGE SCALE GENOMIC DNA]</scope>
</reference>
<feature type="domain" description="C2H2-type" evidence="6">
    <location>
        <begin position="931"/>
        <end position="958"/>
    </location>
</feature>
<dbReference type="PANTHER" id="PTHR10039:SF14">
    <property type="entry name" value="NACHT DOMAIN-CONTAINING PROTEIN"/>
    <property type="match status" value="1"/>
</dbReference>
<accession>A0A9N9ZMG7</accession>
<dbReference type="Gene3D" id="3.40.50.300">
    <property type="entry name" value="P-loop containing nucleotide triphosphate hydrolases"/>
    <property type="match status" value="1"/>
</dbReference>
<dbReference type="GO" id="GO:0032502">
    <property type="term" value="P:developmental process"/>
    <property type="evidence" value="ECO:0007669"/>
    <property type="project" value="UniProtKB-ARBA"/>
</dbReference>
<dbReference type="SUPFAM" id="SSF57667">
    <property type="entry name" value="beta-beta-alpha zinc fingers"/>
    <property type="match status" value="1"/>
</dbReference>
<keyword evidence="8" id="KW-1185">Reference proteome</keyword>
<dbReference type="InterPro" id="IPR027417">
    <property type="entry name" value="P-loop_NTPase"/>
</dbReference>
<keyword evidence="1" id="KW-0479">Metal-binding</keyword>
<dbReference type="InterPro" id="IPR036236">
    <property type="entry name" value="Znf_C2H2_sf"/>
</dbReference>
<dbReference type="PANTHER" id="PTHR10039">
    <property type="entry name" value="AMELOGENIN"/>
    <property type="match status" value="1"/>
</dbReference>
<dbReference type="InterPro" id="IPR013087">
    <property type="entry name" value="Znf_C2H2_type"/>
</dbReference>
<sequence>MDRLAEIAEKFGDSLKPHDKEQFESSTLEDMQTDLSDIQSKQDRTKTMMNMNRIKKFLSGMEDLAEALAAINPRDAGRAMAYVWGSIRFLLKHTSPAEKAFDSVLDVYERLGVHMPELSKYEKIFQKFAGSEECLVNIYDDVQRFHTLAYKLFSLRTKLWQRLHKSVWKDLNHTFKQLAKSLDTHGKFIQMCRASLIDNPDGFSNNHYHINNSVGAAYPQNRERINDDFSRYRYGAKAFWRDFEESEVERKRKQRAAIKTWISPSNKVEEMHKGFQKIRSQCPKSGRWLFRSYGEVSDWMKEDEPPESAIWLHGSKGFGKTILASLIVDELKSLSTAEMKNVIPSDSNTYYFYCQEDDNEHRTYLDILKGVLHQMVYADEYILPLCDDRMHQGVEDNLSNAETAQMLIEAFIEHAPRQYIIIDGLDECESNEARQTAHFFMQLVARCDNDVKLGQLRVLFTSQTMLELSKHMPEGDASIPLKPTDNAEDIRTYVQKRMLEFSASDEFNRGFNLSDADRNQLESIVCHQSMFLYAHLTMEYLLQQQTKGELLEKIKQEMLPKKLEDIYEKLLGSIEAKLKKSEGGNAQWEKAKILLGWLVCAKRPLKWHEIQSILSFDTDNAVVDFDNRMLRQNVRKYLGSLVHVLEGGHIRLIHSTARRYIIDNNRISEKEVQCRLTALCLRYLSLPCFVNGYQDIHRKENARHGWFSFQDYACSHWHSHINTVIRSCSDVMILHDDIQTQFIEAQWEFATALELFINTHGHQLTSEIHAELEQDQIDRFQGFPGNLHENLLIIWNHIFTHQKGDFDRRNTVGISQIDDALRINRTCLEEHFVPTDSAIHTDTIEDYYGSNLFKCQRTLCRFFYVGYDSAKARDNHHARHDRPFTCPVACNLAPIGFSNKKDRDRHVRLYHREMSERPSMFEAPARRQGRFKCSICDDTFTRKTNLRGHERSHFGDRPYSCSTCGRAFGRQSDCRRHEKIHARRGA</sequence>
<dbReference type="FunFam" id="3.30.160.60:FF:000202">
    <property type="entry name" value="Zinc finger protein 574"/>
    <property type="match status" value="1"/>
</dbReference>
<dbReference type="Pfam" id="PF24883">
    <property type="entry name" value="NPHP3_N"/>
    <property type="match status" value="1"/>
</dbReference>
<dbReference type="Pfam" id="PF00096">
    <property type="entry name" value="zf-C2H2"/>
    <property type="match status" value="1"/>
</dbReference>
<dbReference type="SUPFAM" id="SSF52540">
    <property type="entry name" value="P-loop containing nucleoside triphosphate hydrolases"/>
    <property type="match status" value="1"/>
</dbReference>
<evidence type="ECO:0000313" key="7">
    <source>
        <dbReference type="EMBL" id="CAH0058121.1"/>
    </source>
</evidence>
<reference evidence="8" key="1">
    <citation type="submission" date="2019-06" db="EMBL/GenBank/DDBJ databases">
        <authorList>
            <person name="Broberg M."/>
        </authorList>
    </citation>
    <scope>NUCLEOTIDE SEQUENCE [LARGE SCALE GENOMIC DNA]</scope>
</reference>
<dbReference type="InterPro" id="IPR056884">
    <property type="entry name" value="NPHP3-like_N"/>
</dbReference>
<dbReference type="SMART" id="SM00355">
    <property type="entry name" value="ZnF_C2H2"/>
    <property type="match status" value="3"/>
</dbReference>
<evidence type="ECO:0000256" key="5">
    <source>
        <dbReference type="PROSITE-ProRule" id="PRU00042"/>
    </source>
</evidence>
<evidence type="ECO:0000256" key="2">
    <source>
        <dbReference type="ARBA" id="ARBA00022737"/>
    </source>
</evidence>
<dbReference type="PROSITE" id="PS50157">
    <property type="entry name" value="ZINC_FINGER_C2H2_2"/>
    <property type="match status" value="2"/>
</dbReference>
<keyword evidence="3 5" id="KW-0863">Zinc-finger</keyword>
<dbReference type="PROSITE" id="PS00028">
    <property type="entry name" value="ZINC_FINGER_C2H2_1"/>
    <property type="match status" value="2"/>
</dbReference>
<dbReference type="EMBL" id="CABFOC020000082">
    <property type="protein sequence ID" value="CAH0058121.1"/>
    <property type="molecule type" value="Genomic_DNA"/>
</dbReference>
<keyword evidence="2" id="KW-0677">Repeat</keyword>
<feature type="domain" description="C2H2-type" evidence="6">
    <location>
        <begin position="959"/>
        <end position="986"/>
    </location>
</feature>
<comment type="caution">
    <text evidence="7">The sequence shown here is derived from an EMBL/GenBank/DDBJ whole genome shotgun (WGS) entry which is preliminary data.</text>
</comment>
<dbReference type="Gene3D" id="3.30.160.60">
    <property type="entry name" value="Classic Zinc Finger"/>
    <property type="match status" value="2"/>
</dbReference>
<evidence type="ECO:0000259" key="6">
    <source>
        <dbReference type="PROSITE" id="PS50157"/>
    </source>
</evidence>
<evidence type="ECO:0000313" key="8">
    <source>
        <dbReference type="Proteomes" id="UP000775872"/>
    </source>
</evidence>
<dbReference type="InterPro" id="IPR054471">
    <property type="entry name" value="GPIID_WHD"/>
</dbReference>
<dbReference type="Pfam" id="PF22939">
    <property type="entry name" value="WHD_GPIID"/>
    <property type="match status" value="1"/>
</dbReference>
<evidence type="ECO:0000256" key="3">
    <source>
        <dbReference type="ARBA" id="ARBA00022771"/>
    </source>
</evidence>
<dbReference type="OrthoDB" id="21416at2759"/>
<dbReference type="AlphaFoldDB" id="A0A9N9ZMG7"/>
<proteinExistence type="predicted"/>
<dbReference type="Proteomes" id="UP000775872">
    <property type="component" value="Unassembled WGS sequence"/>
</dbReference>